<dbReference type="EMBL" id="VSWC01000067">
    <property type="protein sequence ID" value="KAA1096936.1"/>
    <property type="molecule type" value="Genomic_DNA"/>
</dbReference>
<feature type="compositionally biased region" description="Basic and acidic residues" evidence="1">
    <location>
        <begin position="232"/>
        <end position="262"/>
    </location>
</feature>
<accession>A0A5B0P7E1</accession>
<dbReference type="Proteomes" id="UP000325313">
    <property type="component" value="Unassembled WGS sequence"/>
</dbReference>
<dbReference type="Proteomes" id="UP000324748">
    <property type="component" value="Unassembled WGS sequence"/>
</dbReference>
<gene>
    <name evidence="3" type="ORF">PGT21_031964</name>
    <name evidence="4" type="ORF">PGTUg99_010871</name>
</gene>
<evidence type="ECO:0000256" key="2">
    <source>
        <dbReference type="SAM" id="SignalP"/>
    </source>
</evidence>
<keyword evidence="5" id="KW-1185">Reference proteome</keyword>
<dbReference type="EMBL" id="VDEP01000306">
    <property type="protein sequence ID" value="KAA1107921.1"/>
    <property type="molecule type" value="Genomic_DNA"/>
</dbReference>
<evidence type="ECO:0000313" key="5">
    <source>
        <dbReference type="Proteomes" id="UP000324748"/>
    </source>
</evidence>
<evidence type="ECO:0000313" key="6">
    <source>
        <dbReference type="Proteomes" id="UP000325313"/>
    </source>
</evidence>
<keyword evidence="2" id="KW-0732">Signal</keyword>
<sequence>MFLRTVHFAIALATAASSFSKAESLSPRSDTALLSPMSLKSIHDDDSMVLLERYQMGRPGAQAKATVEIYSVKSAGTSLAKRNSTEMPGITKPLDMTPSTCTSQVCYPGSFEGPKKTDCDVVVDAQLYHSVGSLRSKPGQYVLVYSGTCVVVFQHPMGKGDNKFVLDYNWASLGKIMVDIQKQCDKPESLSIGGVCKIEHYLKYTFENVLISLQRYVAPEKPQKPITSGQPDKPEKPDDKPEKPDDKPAKPDDKPANPDKPQDPAAKP</sequence>
<evidence type="ECO:0000313" key="3">
    <source>
        <dbReference type="EMBL" id="KAA1096936.1"/>
    </source>
</evidence>
<feature type="chain" id="PRO_5036366344" evidence="2">
    <location>
        <begin position="25"/>
        <end position="268"/>
    </location>
</feature>
<proteinExistence type="predicted"/>
<comment type="caution">
    <text evidence="3">The sequence shown here is derived from an EMBL/GenBank/DDBJ whole genome shotgun (WGS) entry which is preliminary data.</text>
</comment>
<protein>
    <submittedName>
        <fullName evidence="3">Uncharacterized protein</fullName>
    </submittedName>
</protein>
<feature type="signal peptide" evidence="2">
    <location>
        <begin position="1"/>
        <end position="24"/>
    </location>
</feature>
<feature type="region of interest" description="Disordered" evidence="1">
    <location>
        <begin position="220"/>
        <end position="268"/>
    </location>
</feature>
<name>A0A5B0P7E1_PUCGR</name>
<dbReference type="OrthoDB" id="2503597at2759"/>
<dbReference type="AlphaFoldDB" id="A0A5B0P7E1"/>
<reference evidence="5 6" key="1">
    <citation type="submission" date="2019-05" db="EMBL/GenBank/DDBJ databases">
        <title>Emergence of the Ug99 lineage of the wheat stem rust pathogen through somatic hybridization.</title>
        <authorList>
            <person name="Li F."/>
            <person name="Upadhyaya N.M."/>
            <person name="Sperschneider J."/>
            <person name="Matny O."/>
            <person name="Nguyen-Phuc H."/>
            <person name="Mago R."/>
            <person name="Raley C."/>
            <person name="Miller M.E."/>
            <person name="Silverstein K.A.T."/>
            <person name="Henningsen E."/>
            <person name="Hirsch C.D."/>
            <person name="Visser B."/>
            <person name="Pretorius Z.A."/>
            <person name="Steffenson B.J."/>
            <person name="Schwessinger B."/>
            <person name="Dodds P.N."/>
            <person name="Figueroa M."/>
        </authorList>
    </citation>
    <scope>NUCLEOTIDE SEQUENCE [LARGE SCALE GENOMIC DNA]</scope>
    <source>
        <strain evidence="3">21-0</strain>
        <strain evidence="4 6">Ug99</strain>
    </source>
</reference>
<evidence type="ECO:0000256" key="1">
    <source>
        <dbReference type="SAM" id="MobiDB-lite"/>
    </source>
</evidence>
<evidence type="ECO:0000313" key="4">
    <source>
        <dbReference type="EMBL" id="KAA1107921.1"/>
    </source>
</evidence>
<organism evidence="3 5">
    <name type="scientific">Puccinia graminis f. sp. tritici</name>
    <dbReference type="NCBI Taxonomy" id="56615"/>
    <lineage>
        <taxon>Eukaryota</taxon>
        <taxon>Fungi</taxon>
        <taxon>Dikarya</taxon>
        <taxon>Basidiomycota</taxon>
        <taxon>Pucciniomycotina</taxon>
        <taxon>Pucciniomycetes</taxon>
        <taxon>Pucciniales</taxon>
        <taxon>Pucciniaceae</taxon>
        <taxon>Puccinia</taxon>
    </lineage>
</organism>